<dbReference type="EMBL" id="CABITT030000002">
    <property type="protein sequence ID" value="VVA93634.1"/>
    <property type="molecule type" value="Genomic_DNA"/>
</dbReference>
<organism evidence="3 4">
    <name type="scientific">Arabis nemorensis</name>
    <dbReference type="NCBI Taxonomy" id="586526"/>
    <lineage>
        <taxon>Eukaryota</taxon>
        <taxon>Viridiplantae</taxon>
        <taxon>Streptophyta</taxon>
        <taxon>Embryophyta</taxon>
        <taxon>Tracheophyta</taxon>
        <taxon>Spermatophyta</taxon>
        <taxon>Magnoliopsida</taxon>
        <taxon>eudicotyledons</taxon>
        <taxon>Gunneridae</taxon>
        <taxon>Pentapetalae</taxon>
        <taxon>rosids</taxon>
        <taxon>malvids</taxon>
        <taxon>Brassicales</taxon>
        <taxon>Brassicaceae</taxon>
        <taxon>Arabideae</taxon>
        <taxon>Arabis</taxon>
    </lineage>
</organism>
<feature type="domain" description="UBX" evidence="2">
    <location>
        <begin position="235"/>
        <end position="313"/>
    </location>
</feature>
<dbReference type="PANTHER" id="PTHR23322">
    <property type="entry name" value="FAS-ASSOCIATED PROTEIN"/>
    <property type="match status" value="1"/>
</dbReference>
<dbReference type="AlphaFoldDB" id="A0A565AXN0"/>
<evidence type="ECO:0000313" key="4">
    <source>
        <dbReference type="Proteomes" id="UP000489600"/>
    </source>
</evidence>
<dbReference type="SMART" id="SM00166">
    <property type="entry name" value="UBX"/>
    <property type="match status" value="1"/>
</dbReference>
<keyword evidence="1" id="KW-0833">Ubl conjugation pathway</keyword>
<keyword evidence="4" id="KW-1185">Reference proteome</keyword>
<dbReference type="InterPro" id="IPR050730">
    <property type="entry name" value="UBX_domain-protein"/>
</dbReference>
<reference evidence="3" key="1">
    <citation type="submission" date="2019-07" db="EMBL/GenBank/DDBJ databases">
        <authorList>
            <person name="Dittberner H."/>
        </authorList>
    </citation>
    <scope>NUCLEOTIDE SEQUENCE [LARGE SCALE GENOMIC DNA]</scope>
</reference>
<dbReference type="OrthoDB" id="1920064at2759"/>
<dbReference type="Gene3D" id="3.10.20.90">
    <property type="entry name" value="Phosphatidylinositol 3-kinase Catalytic Subunit, Chain A, domain 1"/>
    <property type="match status" value="1"/>
</dbReference>
<name>A0A565AXN0_9BRAS</name>
<comment type="caution">
    <text evidence="3">The sequence shown here is derived from an EMBL/GenBank/DDBJ whole genome shotgun (WGS) entry which is preliminary data.</text>
</comment>
<dbReference type="Proteomes" id="UP000489600">
    <property type="component" value="Unassembled WGS sequence"/>
</dbReference>
<evidence type="ECO:0000313" key="3">
    <source>
        <dbReference type="EMBL" id="VVA93634.1"/>
    </source>
</evidence>
<evidence type="ECO:0000256" key="1">
    <source>
        <dbReference type="ARBA" id="ARBA00022786"/>
    </source>
</evidence>
<accession>A0A565AXN0</accession>
<dbReference type="PANTHER" id="PTHR23322:SF55">
    <property type="entry name" value="PLANT UBX DOMAIN-CONTAINING PROTEIN 9"/>
    <property type="match status" value="1"/>
</dbReference>
<dbReference type="SUPFAM" id="SSF54236">
    <property type="entry name" value="Ubiquitin-like"/>
    <property type="match status" value="1"/>
</dbReference>
<dbReference type="GO" id="GO:0043130">
    <property type="term" value="F:ubiquitin binding"/>
    <property type="evidence" value="ECO:0007669"/>
    <property type="project" value="TreeGrafter"/>
</dbReference>
<sequence>MANLDVQKIVTFVRITRTEQAYAVHKLKQREGDLNAPLDAHYRFAATNIANRYVPDSEDSMIDIDDSEEESEEAEDALYEYGQSHLQDPFLAHAISMSLETVEIEKQLREVANTIRESLSGVTEAHNVDHLRQMQSSSRSLDEENESRGVPASSLVTASALDEAFTNSLDLISWLTLYEAAMFAEVPDSRYRSGSLAPRTPSPSAEIQRLIRDKQELEKQLAEKEASLPLEPAIDEGNAVTILIRMPSGNRLTRCFMKSHNLQTLFDFIDISRLVKPNTYRLVKPFPRETFGAQQSCLTLQELGLTNKQEALFLEMI</sequence>
<dbReference type="Pfam" id="PF00789">
    <property type="entry name" value="UBX"/>
    <property type="match status" value="1"/>
</dbReference>
<protein>
    <recommendedName>
        <fullName evidence="2">UBX domain-containing protein</fullName>
    </recommendedName>
</protein>
<dbReference type="InterPro" id="IPR001012">
    <property type="entry name" value="UBX_dom"/>
</dbReference>
<gene>
    <name evidence="3" type="ORF">ANE_LOCUS4079</name>
</gene>
<dbReference type="PROSITE" id="PS50033">
    <property type="entry name" value="UBX"/>
    <property type="match status" value="1"/>
</dbReference>
<dbReference type="CDD" id="cd01767">
    <property type="entry name" value="UBX"/>
    <property type="match status" value="1"/>
</dbReference>
<proteinExistence type="predicted"/>
<dbReference type="InterPro" id="IPR029071">
    <property type="entry name" value="Ubiquitin-like_domsf"/>
</dbReference>
<evidence type="ECO:0000259" key="2">
    <source>
        <dbReference type="PROSITE" id="PS50033"/>
    </source>
</evidence>